<dbReference type="InterPro" id="IPR036812">
    <property type="entry name" value="NAD(P)_OxRdtase_dom_sf"/>
</dbReference>
<dbReference type="SUPFAM" id="SSF51430">
    <property type="entry name" value="NAD(P)-linked oxidoreductase"/>
    <property type="match status" value="1"/>
</dbReference>
<keyword evidence="4" id="KW-1185">Reference proteome</keyword>
<dbReference type="EMBL" id="JBEZFP010000009">
    <property type="protein sequence ID" value="MEU8132896.1"/>
    <property type="molecule type" value="Genomic_DNA"/>
</dbReference>
<dbReference type="Pfam" id="PF00248">
    <property type="entry name" value="Aldo_ket_red"/>
    <property type="match status" value="1"/>
</dbReference>
<dbReference type="PANTHER" id="PTHR43625">
    <property type="entry name" value="AFLATOXIN B1 ALDEHYDE REDUCTASE"/>
    <property type="match status" value="1"/>
</dbReference>
<dbReference type="GO" id="GO:0016491">
    <property type="term" value="F:oxidoreductase activity"/>
    <property type="evidence" value="ECO:0007669"/>
    <property type="project" value="UniProtKB-KW"/>
</dbReference>
<evidence type="ECO:0000259" key="2">
    <source>
        <dbReference type="Pfam" id="PF00248"/>
    </source>
</evidence>
<accession>A0ABV3DAX3</accession>
<dbReference type="PROSITE" id="PS51257">
    <property type="entry name" value="PROKAR_LIPOPROTEIN"/>
    <property type="match status" value="1"/>
</dbReference>
<protein>
    <submittedName>
        <fullName evidence="3">Aldo/keto reductase</fullName>
        <ecNumber evidence="3">1.1.1.-</ecNumber>
    </submittedName>
</protein>
<dbReference type="PANTHER" id="PTHR43625:SF40">
    <property type="entry name" value="ALDO-KETO REDUCTASE YAKC [NADP(+)]"/>
    <property type="match status" value="1"/>
</dbReference>
<dbReference type="InterPro" id="IPR023210">
    <property type="entry name" value="NADP_OxRdtase_dom"/>
</dbReference>
<feature type="domain" description="NADP-dependent oxidoreductase" evidence="2">
    <location>
        <begin position="16"/>
        <end position="315"/>
    </location>
</feature>
<keyword evidence="1 3" id="KW-0560">Oxidoreductase</keyword>
<dbReference type="RefSeq" id="WP_358349488.1">
    <property type="nucleotide sequence ID" value="NZ_JBEZFP010000009.1"/>
</dbReference>
<proteinExistence type="predicted"/>
<reference evidence="3 4" key="1">
    <citation type="submission" date="2024-06" db="EMBL/GenBank/DDBJ databases">
        <title>The Natural Products Discovery Center: Release of the First 8490 Sequenced Strains for Exploring Actinobacteria Biosynthetic Diversity.</title>
        <authorList>
            <person name="Kalkreuter E."/>
            <person name="Kautsar S.A."/>
            <person name="Yang D."/>
            <person name="Bader C.D."/>
            <person name="Teijaro C.N."/>
            <person name="Fluegel L."/>
            <person name="Davis C.M."/>
            <person name="Simpson J.R."/>
            <person name="Lauterbach L."/>
            <person name="Steele A.D."/>
            <person name="Gui C."/>
            <person name="Meng S."/>
            <person name="Li G."/>
            <person name="Viehrig K."/>
            <person name="Ye F."/>
            <person name="Su P."/>
            <person name="Kiefer A.F."/>
            <person name="Nichols A."/>
            <person name="Cepeda A.J."/>
            <person name="Yan W."/>
            <person name="Fan B."/>
            <person name="Jiang Y."/>
            <person name="Adhikari A."/>
            <person name="Zheng C.-J."/>
            <person name="Schuster L."/>
            <person name="Cowan T.M."/>
            <person name="Smanski M.J."/>
            <person name="Chevrette M.G."/>
            <person name="De Carvalho L.P.S."/>
            <person name="Shen B."/>
        </authorList>
    </citation>
    <scope>NUCLEOTIDE SEQUENCE [LARGE SCALE GENOMIC DNA]</scope>
    <source>
        <strain evidence="3 4">NPDC048946</strain>
    </source>
</reference>
<evidence type="ECO:0000313" key="4">
    <source>
        <dbReference type="Proteomes" id="UP001551482"/>
    </source>
</evidence>
<evidence type="ECO:0000313" key="3">
    <source>
        <dbReference type="EMBL" id="MEU8132896.1"/>
    </source>
</evidence>
<organism evidence="3 4">
    <name type="scientific">Streptodolium elevatio</name>
    <dbReference type="NCBI Taxonomy" id="3157996"/>
    <lineage>
        <taxon>Bacteria</taxon>
        <taxon>Bacillati</taxon>
        <taxon>Actinomycetota</taxon>
        <taxon>Actinomycetes</taxon>
        <taxon>Kitasatosporales</taxon>
        <taxon>Streptomycetaceae</taxon>
        <taxon>Streptodolium</taxon>
    </lineage>
</organism>
<dbReference type="Proteomes" id="UP001551482">
    <property type="component" value="Unassembled WGS sequence"/>
</dbReference>
<gene>
    <name evidence="3" type="ORF">AB0C36_05255</name>
</gene>
<name>A0ABV3DAX3_9ACTN</name>
<evidence type="ECO:0000256" key="1">
    <source>
        <dbReference type="ARBA" id="ARBA00023002"/>
    </source>
</evidence>
<dbReference type="EC" id="1.1.1.-" evidence="3"/>
<comment type="caution">
    <text evidence="3">The sequence shown here is derived from an EMBL/GenBank/DDBJ whole genome shotgun (WGS) entry which is preliminary data.</text>
</comment>
<dbReference type="Gene3D" id="3.20.20.100">
    <property type="entry name" value="NADP-dependent oxidoreductase domain"/>
    <property type="match status" value="1"/>
</dbReference>
<sequence>MKTTTLGSDGPVVGVIGLGCMGMTHAYDPAGRDDETSIGVLHRAVELGVTLIDTADVYGPYTNEELVGRGLAGIRDRVVLATKVGLETKPEGERGAGMRAMRFNGKPEHVRRSIDESLRRLGTDHVDLYQLHRVDPEVPVEETWGALAEVVAAGKARRIGLSEVSVEEIKRAQAVHPVASVQSELSLWTRDALAEVVPYCNAQGIAFLPFSPLGRGFLTGNFATVDDLPEGDWRRGLPRFQADAIAANQALVAAVRAIADRLGATPAQVALAWVRAQGEYVVPIPGTKTPKYLADNAGASDVVLSAADLADLDALPAPEGTRY</sequence>
<dbReference type="CDD" id="cd19076">
    <property type="entry name" value="AKR_AKR13A_13D"/>
    <property type="match status" value="1"/>
</dbReference>
<dbReference type="InterPro" id="IPR050791">
    <property type="entry name" value="Aldo-Keto_reductase"/>
</dbReference>